<dbReference type="Proteomes" id="UP000578531">
    <property type="component" value="Unassembled WGS sequence"/>
</dbReference>
<evidence type="ECO:0000313" key="2">
    <source>
        <dbReference type="Proteomes" id="UP000578531"/>
    </source>
</evidence>
<dbReference type="PANTHER" id="PTHR43712">
    <property type="entry name" value="PUTATIVE (AFU_ORTHOLOGUE AFUA_4G14580)-RELATED"/>
    <property type="match status" value="1"/>
</dbReference>
<dbReference type="EMBL" id="JACCJC010000006">
    <property type="protein sequence ID" value="KAF6239237.1"/>
    <property type="molecule type" value="Genomic_DNA"/>
</dbReference>
<sequence>MSSVPTGTNSPHTSKKWTIGTRPISMNAAFHKAHSTTDHFIPFLAPKLDFQRSFQTYMSGFDKGRIVWTDFFPAEEGIGKGARRDPEAIMFVDIGGGMGHEGLALKKRYPNLPGRFVNQDLPQIVSDQKLHGIESIAHDFFTPQPLKDKHRVEFAPQSPLSCCIHRHYW</sequence>
<proteinExistence type="predicted"/>
<reference evidence="1 2" key="1">
    <citation type="journal article" date="2020" name="Genomics">
        <title>Complete, high-quality genomes from long-read metagenomic sequencing of two wolf lichen thalli reveals enigmatic genome architecture.</title>
        <authorList>
            <person name="McKenzie S.K."/>
            <person name="Walston R.F."/>
            <person name="Allen J.L."/>
        </authorList>
    </citation>
    <scope>NUCLEOTIDE SEQUENCE [LARGE SCALE GENOMIC DNA]</scope>
    <source>
        <strain evidence="1">WasteWater2</strain>
    </source>
</reference>
<keyword evidence="2" id="KW-1185">Reference proteome</keyword>
<evidence type="ECO:0000313" key="1">
    <source>
        <dbReference type="EMBL" id="KAF6239237.1"/>
    </source>
</evidence>
<comment type="caution">
    <text evidence="1">The sequence shown here is derived from an EMBL/GenBank/DDBJ whole genome shotgun (WGS) entry which is preliminary data.</text>
</comment>
<name>A0A8H6G2K1_9LECA</name>
<protein>
    <recommendedName>
        <fullName evidence="3">O-methyltransferase domain-containing protein</fullName>
    </recommendedName>
</protein>
<dbReference type="InterPro" id="IPR029063">
    <property type="entry name" value="SAM-dependent_MTases_sf"/>
</dbReference>
<dbReference type="RefSeq" id="XP_037168524.1">
    <property type="nucleotide sequence ID" value="XM_037304431.1"/>
</dbReference>
<dbReference type="Gene3D" id="3.40.50.150">
    <property type="entry name" value="Vaccinia Virus protein VP39"/>
    <property type="match status" value="1"/>
</dbReference>
<gene>
    <name evidence="1" type="ORF">HO173_002498</name>
</gene>
<evidence type="ECO:0008006" key="3">
    <source>
        <dbReference type="Google" id="ProtNLM"/>
    </source>
</evidence>
<dbReference type="PANTHER" id="PTHR43712:SF1">
    <property type="entry name" value="HYPOTHETICAL O-METHYLTRANSFERASE (EUROFUNG)-RELATED"/>
    <property type="match status" value="1"/>
</dbReference>
<dbReference type="OrthoDB" id="2410195at2759"/>
<organism evidence="1 2">
    <name type="scientific">Letharia columbiana</name>
    <dbReference type="NCBI Taxonomy" id="112416"/>
    <lineage>
        <taxon>Eukaryota</taxon>
        <taxon>Fungi</taxon>
        <taxon>Dikarya</taxon>
        <taxon>Ascomycota</taxon>
        <taxon>Pezizomycotina</taxon>
        <taxon>Lecanoromycetes</taxon>
        <taxon>OSLEUM clade</taxon>
        <taxon>Lecanoromycetidae</taxon>
        <taxon>Lecanorales</taxon>
        <taxon>Lecanorineae</taxon>
        <taxon>Parmeliaceae</taxon>
        <taxon>Letharia</taxon>
    </lineage>
</organism>
<accession>A0A8H6G2K1</accession>
<dbReference type="SUPFAM" id="SSF53335">
    <property type="entry name" value="S-adenosyl-L-methionine-dependent methyltransferases"/>
    <property type="match status" value="1"/>
</dbReference>
<dbReference type="AlphaFoldDB" id="A0A8H6G2K1"/>
<dbReference type="GeneID" id="59284171"/>